<name>A0A1R1S5E2_9ACTN</name>
<evidence type="ECO:0000313" key="3">
    <source>
        <dbReference type="Proteomes" id="UP000186168"/>
    </source>
</evidence>
<feature type="compositionally biased region" description="Basic and acidic residues" evidence="1">
    <location>
        <begin position="72"/>
        <end position="90"/>
    </location>
</feature>
<evidence type="ECO:0000313" key="2">
    <source>
        <dbReference type="EMBL" id="OMI33488.1"/>
    </source>
</evidence>
<sequence length="155" mass="17274">MPSRARHSKRSPSASPPALRPVHVMHHHNPEGRPRVGCWFFATAEWEGEPVNAEPHKCAGISWHPMNAAAGDARRPHSEGPRLGDGDHILRRGRQLPVRGSPVRHVALVTTTRRMRGLLYPLTRAIMRGGGSFLSPVRVEVLLIDIRSCHQPFYA</sequence>
<dbReference type="GO" id="GO:0016787">
    <property type="term" value="F:hydrolase activity"/>
    <property type="evidence" value="ECO:0007669"/>
    <property type="project" value="UniProtKB-KW"/>
</dbReference>
<organism evidence="2 3">
    <name type="scientific">Streptomyces sparsogenes DSM 40356</name>
    <dbReference type="NCBI Taxonomy" id="1331668"/>
    <lineage>
        <taxon>Bacteria</taxon>
        <taxon>Bacillati</taxon>
        <taxon>Actinomycetota</taxon>
        <taxon>Actinomycetes</taxon>
        <taxon>Kitasatosporales</taxon>
        <taxon>Streptomycetaceae</taxon>
        <taxon>Streptomyces</taxon>
    </lineage>
</organism>
<comment type="caution">
    <text evidence="2">The sequence shown here is derived from an EMBL/GenBank/DDBJ whole genome shotgun (WGS) entry which is preliminary data.</text>
</comment>
<keyword evidence="2" id="KW-0378">Hydrolase</keyword>
<gene>
    <name evidence="2" type="ORF">SPAR_41224</name>
</gene>
<dbReference type="EMBL" id="ASQP01000532">
    <property type="protein sequence ID" value="OMI33488.1"/>
    <property type="molecule type" value="Genomic_DNA"/>
</dbReference>
<keyword evidence="3" id="KW-1185">Reference proteome</keyword>
<reference evidence="2 3" key="1">
    <citation type="submission" date="2013-05" db="EMBL/GenBank/DDBJ databases">
        <title>Genome sequence of Streptomyces sparsogenes DSM 40356.</title>
        <authorList>
            <person name="Coyne S."/>
            <person name="Seebeck F.P."/>
        </authorList>
    </citation>
    <scope>NUCLEOTIDE SEQUENCE [LARGE SCALE GENOMIC DNA]</scope>
    <source>
        <strain evidence="2 3">DSM 40356</strain>
    </source>
</reference>
<feature type="region of interest" description="Disordered" evidence="1">
    <location>
        <begin position="69"/>
        <end position="95"/>
    </location>
</feature>
<dbReference type="AlphaFoldDB" id="A0A1R1S5E2"/>
<protein>
    <submittedName>
        <fullName evidence="2">NUDIX hydrolase</fullName>
    </submittedName>
</protein>
<feature type="region of interest" description="Disordered" evidence="1">
    <location>
        <begin position="1"/>
        <end position="28"/>
    </location>
</feature>
<dbReference type="Proteomes" id="UP000186168">
    <property type="component" value="Unassembled WGS sequence"/>
</dbReference>
<evidence type="ECO:0000256" key="1">
    <source>
        <dbReference type="SAM" id="MobiDB-lite"/>
    </source>
</evidence>
<accession>A0A1R1S5E2</accession>
<proteinExistence type="predicted"/>
<feature type="compositionally biased region" description="Basic residues" evidence="1">
    <location>
        <begin position="1"/>
        <end position="10"/>
    </location>
</feature>